<dbReference type="RefSeq" id="WP_163283077.1">
    <property type="nucleotide sequence ID" value="NZ_JAAGVY010000002.1"/>
</dbReference>
<accession>A0A7K3WLM8</accession>
<reference evidence="1 2" key="1">
    <citation type="submission" date="2020-02" db="EMBL/GenBank/DDBJ databases">
        <title>Out from the shadows clarifying the taxonomy of the family Cryomorphaceae and related taxa by utilizing the GTDB taxonomic framework.</title>
        <authorList>
            <person name="Bowman J.P."/>
        </authorList>
    </citation>
    <scope>NUCLEOTIDE SEQUENCE [LARGE SCALE GENOMIC DNA]</scope>
    <source>
        <strain evidence="1 2">QSSC 1-22</strain>
    </source>
</reference>
<protein>
    <submittedName>
        <fullName evidence="1">Uncharacterized protein</fullName>
    </submittedName>
</protein>
<name>A0A7K3WLM8_9FLAO</name>
<evidence type="ECO:0000313" key="1">
    <source>
        <dbReference type="EMBL" id="NEN22374.1"/>
    </source>
</evidence>
<comment type="caution">
    <text evidence="1">The sequence shown here is derived from an EMBL/GenBank/DDBJ whole genome shotgun (WGS) entry which is preliminary data.</text>
</comment>
<dbReference type="AlphaFoldDB" id="A0A7K3WLM8"/>
<sequence length="189" mass="22413">MKYLFNIIFIFTIQYSFGQNYLDYYTQVNKAKLLAVDSKYQESALLYQKCFEEYEFEFARDCVNAIEVSALTGLDSLTFYFIKSALKRGIPISYFVENPDLSDFRSTQYWNSIVIDSAAFKKEYEANINAELRAEINQMFKADQEIRARYYQWSNFLVRPIIGKKWKKLNQEQVMRIVEIKAMVFRAKG</sequence>
<dbReference type="EMBL" id="JAAGVY010000002">
    <property type="protein sequence ID" value="NEN22374.1"/>
    <property type="molecule type" value="Genomic_DNA"/>
</dbReference>
<evidence type="ECO:0000313" key="2">
    <source>
        <dbReference type="Proteomes" id="UP000486602"/>
    </source>
</evidence>
<keyword evidence="2" id="KW-1185">Reference proteome</keyword>
<dbReference type="Proteomes" id="UP000486602">
    <property type="component" value="Unassembled WGS sequence"/>
</dbReference>
<proteinExistence type="predicted"/>
<organism evidence="1 2">
    <name type="scientific">Cryomorpha ignava</name>
    <dbReference type="NCBI Taxonomy" id="101383"/>
    <lineage>
        <taxon>Bacteria</taxon>
        <taxon>Pseudomonadati</taxon>
        <taxon>Bacteroidota</taxon>
        <taxon>Flavobacteriia</taxon>
        <taxon>Flavobacteriales</taxon>
        <taxon>Cryomorphaceae</taxon>
        <taxon>Cryomorpha</taxon>
    </lineage>
</organism>
<gene>
    <name evidence="1" type="ORF">G3O08_02515</name>
</gene>